<keyword evidence="5" id="KW-0547">Nucleotide-binding</keyword>
<evidence type="ECO:0000259" key="10">
    <source>
        <dbReference type="Pfam" id="PF02518"/>
    </source>
</evidence>
<dbReference type="EC" id="2.7.13.3" evidence="2"/>
<dbReference type="CDD" id="cd16917">
    <property type="entry name" value="HATPase_UhpB-NarQ-NarX-like"/>
    <property type="match status" value="1"/>
</dbReference>
<evidence type="ECO:0000256" key="3">
    <source>
        <dbReference type="ARBA" id="ARBA00022553"/>
    </source>
</evidence>
<reference evidence="12 13" key="1">
    <citation type="submission" date="2017-02" db="EMBL/GenBank/DDBJ databases">
        <title>Trade-off between light-utilization and light-protection in marine flavobacteria.</title>
        <authorList>
            <person name="Kumagai Y."/>
            <person name="Yoshizawa S."/>
            <person name="Kogure K."/>
            <person name="Iwasaki W."/>
        </authorList>
    </citation>
    <scope>NUCLEOTIDE SEQUENCE [LARGE SCALE GENOMIC DNA]</scope>
    <source>
        <strain evidence="12 13">KCTC 23670</strain>
    </source>
</reference>
<dbReference type="InterPro" id="IPR011712">
    <property type="entry name" value="Sig_transdc_His_kin_sub3_dim/P"/>
</dbReference>
<accession>A0ABM6Q1K6</accession>
<evidence type="ECO:0000259" key="11">
    <source>
        <dbReference type="Pfam" id="PF07730"/>
    </source>
</evidence>
<dbReference type="InterPro" id="IPR011990">
    <property type="entry name" value="TPR-like_helical_dom_sf"/>
</dbReference>
<dbReference type="InterPro" id="IPR003594">
    <property type="entry name" value="HATPase_dom"/>
</dbReference>
<feature type="transmembrane region" description="Helical" evidence="9">
    <location>
        <begin position="441"/>
        <end position="459"/>
    </location>
</feature>
<keyword evidence="3" id="KW-0597">Phosphoprotein</keyword>
<organism evidence="12 13">
    <name type="scientific">Polaribacter sejongensis</name>
    <dbReference type="NCBI Taxonomy" id="985043"/>
    <lineage>
        <taxon>Bacteria</taxon>
        <taxon>Pseudomonadati</taxon>
        <taxon>Bacteroidota</taxon>
        <taxon>Flavobacteriia</taxon>
        <taxon>Flavobacteriales</taxon>
        <taxon>Flavobacteriaceae</taxon>
    </lineage>
</organism>
<evidence type="ECO:0000256" key="6">
    <source>
        <dbReference type="ARBA" id="ARBA00022777"/>
    </source>
</evidence>
<feature type="domain" description="Histidine kinase/HSP90-like ATPase" evidence="10">
    <location>
        <begin position="581"/>
        <end position="671"/>
    </location>
</feature>
<dbReference type="PANTHER" id="PTHR24421">
    <property type="entry name" value="NITRATE/NITRITE SENSOR PROTEIN NARX-RELATED"/>
    <property type="match status" value="1"/>
</dbReference>
<evidence type="ECO:0000256" key="4">
    <source>
        <dbReference type="ARBA" id="ARBA00022679"/>
    </source>
</evidence>
<keyword evidence="9" id="KW-0812">Transmembrane</keyword>
<dbReference type="Proteomes" id="UP000232721">
    <property type="component" value="Chromosome"/>
</dbReference>
<keyword evidence="8" id="KW-0902">Two-component regulatory system</keyword>
<dbReference type="Pfam" id="PF07730">
    <property type="entry name" value="HisKA_3"/>
    <property type="match status" value="1"/>
</dbReference>
<evidence type="ECO:0000256" key="1">
    <source>
        <dbReference type="ARBA" id="ARBA00000085"/>
    </source>
</evidence>
<keyword evidence="4" id="KW-0808">Transferase</keyword>
<dbReference type="PANTHER" id="PTHR24421:SF10">
    <property type="entry name" value="NITRATE_NITRITE SENSOR PROTEIN NARQ"/>
    <property type="match status" value="1"/>
</dbReference>
<gene>
    <name evidence="12" type="ORF">BTO15_13450</name>
</gene>
<comment type="catalytic activity">
    <reaction evidence="1">
        <text>ATP + protein L-histidine = ADP + protein N-phospho-L-histidine.</text>
        <dbReference type="EC" id="2.7.13.3"/>
    </reaction>
</comment>
<keyword evidence="9" id="KW-0472">Membrane</keyword>
<dbReference type="Gene3D" id="3.30.565.10">
    <property type="entry name" value="Histidine kinase-like ATPase, C-terminal domain"/>
    <property type="match status" value="1"/>
</dbReference>
<keyword evidence="13" id="KW-1185">Reference proteome</keyword>
<feature type="domain" description="Signal transduction histidine kinase subgroup 3 dimerisation and phosphoacceptor" evidence="11">
    <location>
        <begin position="489"/>
        <end position="538"/>
    </location>
</feature>
<evidence type="ECO:0000313" key="13">
    <source>
        <dbReference type="Proteomes" id="UP000232721"/>
    </source>
</evidence>
<dbReference type="RefSeq" id="WP_208889169.1">
    <property type="nucleotide sequence ID" value="NZ_CP019336.1"/>
</dbReference>
<dbReference type="InterPro" id="IPR050482">
    <property type="entry name" value="Sensor_HK_TwoCompSys"/>
</dbReference>
<dbReference type="SUPFAM" id="SSF48452">
    <property type="entry name" value="TPR-like"/>
    <property type="match status" value="2"/>
</dbReference>
<sequence length="672" mass="76455">MKYLYLLILFFFSSLLTAQDSKRLNRIEKLKAEIALSENGKKLQYMDSLVRTVNYTPSLKFDSIVKATIAFALQIDSVGIAANRTADLIYYNNTIVNKPEEGLAIFIQFLDKNLQVKNSYSLARLYLNGADSYFFNKQQNKAIEIYEIAEKYAIKAKEDRLLGFVNLYIGETRESLGMFVEASQNYNTAYNYFVKVKDTFNIISSKNSLSRLYSKNGFYKEAKSVRDDAILLLEITKNYEQLANSYYNASVVYSELGNQNKRIDNLLKALEFNNKSTMDLSGPAILSTLAIAYAKNNNTQLSKKYLKEAEKDSEAITKGKNEELYKEALMTIALVDKDFKKAIILGNDLLSMKIKRKDPSEIVRLEKLVAEIYEKLGDSKNSLIHLKNHLSLNDSIKSSQKVKNLIYYQTLYETDKRDFKIIEQGENIEVLNAKNKVKNQWIIFTSIGLIGLFAFILLIRSRNTASKRQKLQQKFSQDLIQIKEDESIRLARELHDSVGQKMMLLSKKIKLHNLDEISILANSTLEELRSISKNLHPSIIEQLGITSAITTLINEVDKHTNLFFTNDINGIDGALDKESNLHVYRILQETLNNIVKHAEATTVFVTIEKNANTIKMVVKDNGKGFEPLKAKVESKSLGMKTILERSIIINSKLSIDSNLGKSTTVKLVIPIK</sequence>
<dbReference type="EMBL" id="CP019336">
    <property type="protein sequence ID" value="AUC23035.1"/>
    <property type="molecule type" value="Genomic_DNA"/>
</dbReference>
<evidence type="ECO:0000256" key="5">
    <source>
        <dbReference type="ARBA" id="ARBA00022741"/>
    </source>
</evidence>
<protein>
    <recommendedName>
        <fullName evidence="2">histidine kinase</fullName>
        <ecNumber evidence="2">2.7.13.3</ecNumber>
    </recommendedName>
</protein>
<dbReference type="Pfam" id="PF02518">
    <property type="entry name" value="HATPase_c"/>
    <property type="match status" value="1"/>
</dbReference>
<name>A0ABM6Q1K6_9FLAO</name>
<evidence type="ECO:0000256" key="7">
    <source>
        <dbReference type="ARBA" id="ARBA00022840"/>
    </source>
</evidence>
<keyword evidence="6" id="KW-0418">Kinase</keyword>
<evidence type="ECO:0000256" key="8">
    <source>
        <dbReference type="ARBA" id="ARBA00023012"/>
    </source>
</evidence>
<evidence type="ECO:0000256" key="2">
    <source>
        <dbReference type="ARBA" id="ARBA00012438"/>
    </source>
</evidence>
<keyword evidence="7" id="KW-0067">ATP-binding</keyword>
<dbReference type="Gene3D" id="1.25.40.10">
    <property type="entry name" value="Tetratricopeptide repeat domain"/>
    <property type="match status" value="1"/>
</dbReference>
<dbReference type="InterPro" id="IPR036890">
    <property type="entry name" value="HATPase_C_sf"/>
</dbReference>
<dbReference type="InterPro" id="IPR019734">
    <property type="entry name" value="TPR_rpt"/>
</dbReference>
<dbReference type="Pfam" id="PF13181">
    <property type="entry name" value="TPR_8"/>
    <property type="match status" value="1"/>
</dbReference>
<dbReference type="SUPFAM" id="SSF55874">
    <property type="entry name" value="ATPase domain of HSP90 chaperone/DNA topoisomerase II/histidine kinase"/>
    <property type="match status" value="1"/>
</dbReference>
<proteinExistence type="predicted"/>
<keyword evidence="9" id="KW-1133">Transmembrane helix</keyword>
<evidence type="ECO:0000256" key="9">
    <source>
        <dbReference type="SAM" id="Phobius"/>
    </source>
</evidence>
<evidence type="ECO:0000313" key="12">
    <source>
        <dbReference type="EMBL" id="AUC23035.1"/>
    </source>
</evidence>